<dbReference type="InterPro" id="IPR011042">
    <property type="entry name" value="6-blade_b-propeller_TolB-like"/>
</dbReference>
<reference evidence="1 2" key="1">
    <citation type="journal article" date="2018" name="Antonie Van Leeuwenhoek">
        <title>Larkinella terrae sp. nov., isolated from soil on Jeju Island, South Korea.</title>
        <authorList>
            <person name="Ten L.N."/>
            <person name="Jeon J."/>
            <person name="Park S.J."/>
            <person name="Park S."/>
            <person name="Lee S.Y."/>
            <person name="Kim M.K."/>
            <person name="Jung H.Y."/>
        </authorList>
    </citation>
    <scope>NUCLEOTIDE SEQUENCE [LARGE SCALE GENOMIC DNA]</scope>
    <source>
        <strain evidence="1 2">KCTC 52001</strain>
    </source>
</reference>
<dbReference type="AlphaFoldDB" id="A0A7K0ERK0"/>
<dbReference type="Gene3D" id="2.120.10.30">
    <property type="entry name" value="TolB, C-terminal domain"/>
    <property type="match status" value="1"/>
</dbReference>
<dbReference type="SUPFAM" id="SSF101898">
    <property type="entry name" value="NHL repeat"/>
    <property type="match status" value="1"/>
</dbReference>
<dbReference type="NCBIfam" id="NF033206">
    <property type="entry name" value="ScyE_fam"/>
    <property type="match status" value="1"/>
</dbReference>
<dbReference type="OrthoDB" id="928769at2"/>
<dbReference type="InterPro" id="IPR048031">
    <property type="entry name" value="ScyD/ScyE-like"/>
</dbReference>
<sequence>MNTIRSTFQFLLTLTVVGSLLFVAESCGTLEDHKAPDPAGFTAELLFGAPPTARGTGENLQSPIGLTVGKNEVLFVTENGTGHNDGSVSAITGGMKYPVITGFNSYTTQESGFAEGLAHLKYKDGKLYILHGIDAKLYIYDVSGFVPGVTVPVAASTLASEDIGSVIKPLSGKTPGESDPYNLTWGPDGDIFIADAAANLIIRRNKTSKELSVYARVGPFLPAAGSPDAVPTGIVYNGTKFLISTLTGGPFTPGASRILQITPGSTPAVAEYKTGFTSCTDILLTPGGKPIVTEYGWPFNPGNPTRIANENAVTLPLDPAYPISHAIDIELSETMGDTYYLLDYGYGTILKLKGKGL</sequence>
<comment type="caution">
    <text evidence="1">The sequence shown here is derived from an EMBL/GenBank/DDBJ whole genome shotgun (WGS) entry which is preliminary data.</text>
</comment>
<evidence type="ECO:0000313" key="2">
    <source>
        <dbReference type="Proteomes" id="UP000441754"/>
    </source>
</evidence>
<protein>
    <submittedName>
        <fullName evidence="1">ScyD/ScyE family protein</fullName>
    </submittedName>
</protein>
<organism evidence="1 2">
    <name type="scientific">Larkinella terrae</name>
    <dbReference type="NCBI Taxonomy" id="2025311"/>
    <lineage>
        <taxon>Bacteria</taxon>
        <taxon>Pseudomonadati</taxon>
        <taxon>Bacteroidota</taxon>
        <taxon>Cytophagia</taxon>
        <taxon>Cytophagales</taxon>
        <taxon>Spirosomataceae</taxon>
        <taxon>Larkinella</taxon>
    </lineage>
</organism>
<keyword evidence="2" id="KW-1185">Reference proteome</keyword>
<name>A0A7K0ERK0_9BACT</name>
<dbReference type="RefSeq" id="WP_154177746.1">
    <property type="nucleotide sequence ID" value="NZ_WJXZ01000014.1"/>
</dbReference>
<evidence type="ECO:0000313" key="1">
    <source>
        <dbReference type="EMBL" id="MRS64399.1"/>
    </source>
</evidence>
<dbReference type="EMBL" id="WJXZ01000014">
    <property type="protein sequence ID" value="MRS64399.1"/>
    <property type="molecule type" value="Genomic_DNA"/>
</dbReference>
<accession>A0A7K0ERK0</accession>
<gene>
    <name evidence="1" type="ORF">GJJ30_24080</name>
</gene>
<proteinExistence type="predicted"/>
<dbReference type="Proteomes" id="UP000441754">
    <property type="component" value="Unassembled WGS sequence"/>
</dbReference>